<gene>
    <name evidence="1" type="ORF">C5167_040946</name>
</gene>
<dbReference type="EMBL" id="CM010715">
    <property type="protein sequence ID" value="RZC47990.1"/>
    <property type="molecule type" value="Genomic_DNA"/>
</dbReference>
<dbReference type="Gramene" id="RZC47990">
    <property type="protein sequence ID" value="RZC47990"/>
    <property type="gene ID" value="C5167_040946"/>
</dbReference>
<accession>A0A4Y7IJR6</accession>
<dbReference type="Proteomes" id="UP000316621">
    <property type="component" value="Chromosome 1"/>
</dbReference>
<protein>
    <submittedName>
        <fullName evidence="1">Uncharacterized protein</fullName>
    </submittedName>
</protein>
<evidence type="ECO:0000313" key="2">
    <source>
        <dbReference type="Proteomes" id="UP000316621"/>
    </source>
</evidence>
<evidence type="ECO:0000313" key="1">
    <source>
        <dbReference type="EMBL" id="RZC47990.1"/>
    </source>
</evidence>
<organism evidence="1 2">
    <name type="scientific">Papaver somniferum</name>
    <name type="common">Opium poppy</name>
    <dbReference type="NCBI Taxonomy" id="3469"/>
    <lineage>
        <taxon>Eukaryota</taxon>
        <taxon>Viridiplantae</taxon>
        <taxon>Streptophyta</taxon>
        <taxon>Embryophyta</taxon>
        <taxon>Tracheophyta</taxon>
        <taxon>Spermatophyta</taxon>
        <taxon>Magnoliopsida</taxon>
        <taxon>Ranunculales</taxon>
        <taxon>Papaveraceae</taxon>
        <taxon>Papaveroideae</taxon>
        <taxon>Papaver</taxon>
    </lineage>
</organism>
<name>A0A4Y7IJR6_PAPSO</name>
<reference evidence="1 2" key="1">
    <citation type="journal article" date="2018" name="Science">
        <title>The opium poppy genome and morphinan production.</title>
        <authorList>
            <person name="Guo L."/>
            <person name="Winzer T."/>
            <person name="Yang X."/>
            <person name="Li Y."/>
            <person name="Ning Z."/>
            <person name="He Z."/>
            <person name="Teodor R."/>
            <person name="Lu Y."/>
            <person name="Bowser T.A."/>
            <person name="Graham I.A."/>
            <person name="Ye K."/>
        </authorList>
    </citation>
    <scope>NUCLEOTIDE SEQUENCE [LARGE SCALE GENOMIC DNA]</scope>
    <source>
        <strain evidence="2">cv. HN1</strain>
        <tissue evidence="1">Leaves</tissue>
    </source>
</reference>
<sequence length="61" mass="7464">MLIPYEDIGFCFTDLPRENIVREISNYRESYDPDEVYGHYYERSTVERTIFFSFFVLLMHV</sequence>
<keyword evidence="2" id="KW-1185">Reference proteome</keyword>
<dbReference type="AlphaFoldDB" id="A0A4Y7IJR6"/>
<proteinExistence type="predicted"/>